<reference evidence="3" key="1">
    <citation type="submission" date="2019-02" db="EMBL/GenBank/DDBJ databases">
        <authorList>
            <person name="Gruber-Vodicka R. H."/>
            <person name="Seah K. B. B."/>
        </authorList>
    </citation>
    <scope>NUCLEOTIDE SEQUENCE</scope>
    <source>
        <strain evidence="2">BECK_BZ106</strain>
        <strain evidence="3">BECK_BZ15</strain>
    </source>
</reference>
<dbReference type="Pfam" id="PF05721">
    <property type="entry name" value="PhyH"/>
    <property type="match status" value="1"/>
</dbReference>
<dbReference type="InterPro" id="IPR008775">
    <property type="entry name" value="Phytyl_CoA_dOase-like"/>
</dbReference>
<evidence type="ECO:0000256" key="1">
    <source>
        <dbReference type="ARBA" id="ARBA00001954"/>
    </source>
</evidence>
<dbReference type="PANTHER" id="PTHR20883">
    <property type="entry name" value="PHYTANOYL-COA DIOXYGENASE DOMAIN CONTAINING 1"/>
    <property type="match status" value="1"/>
</dbReference>
<evidence type="ECO:0000313" key="2">
    <source>
        <dbReference type="EMBL" id="VFJ53163.1"/>
    </source>
</evidence>
<evidence type="ECO:0000313" key="3">
    <source>
        <dbReference type="EMBL" id="VFJ55661.1"/>
    </source>
</evidence>
<name>A0A450SPA5_9GAMM</name>
<dbReference type="Gene3D" id="2.60.120.620">
    <property type="entry name" value="q2cbj1_9rhob like domain"/>
    <property type="match status" value="1"/>
</dbReference>
<dbReference type="EMBL" id="CAADEW010000055">
    <property type="protein sequence ID" value="VFJ55661.1"/>
    <property type="molecule type" value="Genomic_DNA"/>
</dbReference>
<protein>
    <submittedName>
        <fullName evidence="3">Phytanoyl-CoA dioxygenase (PhyH)</fullName>
    </submittedName>
</protein>
<dbReference type="AlphaFoldDB" id="A0A450SPA5"/>
<dbReference type="GO" id="GO:0016706">
    <property type="term" value="F:2-oxoglutarate-dependent dioxygenase activity"/>
    <property type="evidence" value="ECO:0007669"/>
    <property type="project" value="UniProtKB-ARBA"/>
</dbReference>
<organism evidence="3">
    <name type="scientific">Candidatus Kentrum sp. FW</name>
    <dbReference type="NCBI Taxonomy" id="2126338"/>
    <lineage>
        <taxon>Bacteria</taxon>
        <taxon>Pseudomonadati</taxon>
        <taxon>Pseudomonadota</taxon>
        <taxon>Gammaproteobacteria</taxon>
        <taxon>Candidatus Kentrum</taxon>
    </lineage>
</organism>
<keyword evidence="3" id="KW-0223">Dioxygenase</keyword>
<comment type="cofactor">
    <cofactor evidence="1">
        <name>Fe(2+)</name>
        <dbReference type="ChEBI" id="CHEBI:29033"/>
    </cofactor>
</comment>
<keyword evidence="3" id="KW-0560">Oxidoreductase</keyword>
<proteinExistence type="predicted"/>
<dbReference type="GO" id="GO:0005506">
    <property type="term" value="F:iron ion binding"/>
    <property type="evidence" value="ECO:0007669"/>
    <property type="project" value="UniProtKB-ARBA"/>
</dbReference>
<gene>
    <name evidence="3" type="ORF">BECKFW1821A_GA0114235_10555</name>
    <name evidence="2" type="ORF">BECKFW1821B_GA0114236_101410</name>
</gene>
<accession>A0A450SPA5</accession>
<dbReference type="PANTHER" id="PTHR20883:SF48">
    <property type="entry name" value="ECTOINE DIOXYGENASE"/>
    <property type="match status" value="1"/>
</dbReference>
<sequence>MKQFSSRQVDQFRRDGFLVVPGFYDQSQTTRIIDWVNEMQQWPDTPGKYWRYYEDDTKNQGQKLLNRIENFSRYHQGFRSLLTRGKLEMAVSDLLGESAVLLKEKINFKLPGGGGFEPHQDQQAGWWNYADFFISALVCIDEATRENGCLEVVAGRHQEGIFREWEPLTPEDMAGMEFIFCPTKPGDVIFFDSYTPHRSEPNRSSQQRRLLFATYNRLSDGNHEERYHLDKQNAFPQDCEREKEKAYTYRV</sequence>
<dbReference type="EMBL" id="CAADFD010000014">
    <property type="protein sequence ID" value="VFJ53163.1"/>
    <property type="molecule type" value="Genomic_DNA"/>
</dbReference>
<dbReference type="SUPFAM" id="SSF51197">
    <property type="entry name" value="Clavaminate synthase-like"/>
    <property type="match status" value="1"/>
</dbReference>